<feature type="compositionally biased region" description="Polar residues" evidence="1">
    <location>
        <begin position="28"/>
        <end position="48"/>
    </location>
</feature>
<evidence type="ECO:0000256" key="1">
    <source>
        <dbReference type="SAM" id="MobiDB-lite"/>
    </source>
</evidence>
<dbReference type="AlphaFoldDB" id="A0AA38PXG9"/>
<proteinExistence type="predicted"/>
<gene>
    <name evidence="2" type="ORF">F5890DRAFT_148453</name>
</gene>
<evidence type="ECO:0000313" key="2">
    <source>
        <dbReference type="EMBL" id="KAJ3983733.1"/>
    </source>
</evidence>
<comment type="caution">
    <text evidence="2">The sequence shown here is derived from an EMBL/GenBank/DDBJ whole genome shotgun (WGS) entry which is preliminary data.</text>
</comment>
<sequence>MQSGDPPTLDSSATSLTSPTTQSSPLSRKTSVSSQTETDIPIAQTNPASDSVLEVQHSVGMMHESLNALEQILQNLAEGQNSGLLADNGQLNEIEEIHKDLTAIQKNQVDGTEEIELLMKNFLDQKAVEKIQEQVNQEIQRDMDKLVKEEVQEYLQSAISSELQEELLQRKKELGEAHCELHNSESKRLNSLLGERNVNEPLHTIYCSNGKISEHFPKTLNDLFAYDADTCKTLVKDYNIDSPEGTSKRGNLNRFMVFCGLQLSMIANI</sequence>
<accession>A0AA38PXG9</accession>
<dbReference type="Proteomes" id="UP001163850">
    <property type="component" value="Unassembled WGS sequence"/>
</dbReference>
<feature type="compositionally biased region" description="Low complexity" evidence="1">
    <location>
        <begin position="1"/>
        <end position="27"/>
    </location>
</feature>
<organism evidence="2 3">
    <name type="scientific">Lentinula detonsa</name>
    <dbReference type="NCBI Taxonomy" id="2804962"/>
    <lineage>
        <taxon>Eukaryota</taxon>
        <taxon>Fungi</taxon>
        <taxon>Dikarya</taxon>
        <taxon>Basidiomycota</taxon>
        <taxon>Agaricomycotina</taxon>
        <taxon>Agaricomycetes</taxon>
        <taxon>Agaricomycetidae</taxon>
        <taxon>Agaricales</taxon>
        <taxon>Marasmiineae</taxon>
        <taxon>Omphalotaceae</taxon>
        <taxon>Lentinula</taxon>
    </lineage>
</organism>
<protein>
    <submittedName>
        <fullName evidence="2">Uncharacterized protein</fullName>
    </submittedName>
</protein>
<dbReference type="EMBL" id="MU802012">
    <property type="protein sequence ID" value="KAJ3983733.1"/>
    <property type="molecule type" value="Genomic_DNA"/>
</dbReference>
<reference evidence="2" key="1">
    <citation type="submission" date="2022-08" db="EMBL/GenBank/DDBJ databases">
        <authorList>
            <consortium name="DOE Joint Genome Institute"/>
            <person name="Min B."/>
            <person name="Riley R."/>
            <person name="Sierra-Patev S."/>
            <person name="Naranjo-Ortiz M."/>
            <person name="Looney B."/>
            <person name="Konkel Z."/>
            <person name="Slot J.C."/>
            <person name="Sakamoto Y."/>
            <person name="Steenwyk J.L."/>
            <person name="Rokas A."/>
            <person name="Carro J."/>
            <person name="Camarero S."/>
            <person name="Ferreira P."/>
            <person name="Molpeceres G."/>
            <person name="Ruiz-Duenas F.J."/>
            <person name="Serrano A."/>
            <person name="Henrissat B."/>
            <person name="Drula E."/>
            <person name="Hughes K.W."/>
            <person name="Mata J.L."/>
            <person name="Ishikawa N.K."/>
            <person name="Vargas-Isla R."/>
            <person name="Ushijima S."/>
            <person name="Smith C.A."/>
            <person name="Ahrendt S."/>
            <person name="Andreopoulos W."/>
            <person name="He G."/>
            <person name="Labutti K."/>
            <person name="Lipzen A."/>
            <person name="Ng V."/>
            <person name="Sandor L."/>
            <person name="Barry K."/>
            <person name="Martinez A.T."/>
            <person name="Xiao Y."/>
            <person name="Gibbons J.G."/>
            <person name="Terashima K."/>
            <person name="Hibbett D.S."/>
            <person name="Grigoriev I.V."/>
        </authorList>
    </citation>
    <scope>NUCLEOTIDE SEQUENCE</scope>
    <source>
        <strain evidence="2">TFB7829</strain>
    </source>
</reference>
<feature type="region of interest" description="Disordered" evidence="1">
    <location>
        <begin position="1"/>
        <end position="48"/>
    </location>
</feature>
<evidence type="ECO:0000313" key="3">
    <source>
        <dbReference type="Proteomes" id="UP001163850"/>
    </source>
</evidence>
<name>A0AA38PXG9_9AGAR</name>